<evidence type="ECO:0000259" key="1">
    <source>
        <dbReference type="Pfam" id="PF13794"/>
    </source>
</evidence>
<evidence type="ECO:0000313" key="2">
    <source>
        <dbReference type="EMBL" id="NEN76981.1"/>
    </source>
</evidence>
<dbReference type="Pfam" id="PF13794">
    <property type="entry name" value="MiaE_2"/>
    <property type="match status" value="1"/>
</dbReference>
<keyword evidence="3" id="KW-1185">Reference proteome</keyword>
<dbReference type="SUPFAM" id="SSF47240">
    <property type="entry name" value="Ferritin-like"/>
    <property type="match status" value="1"/>
</dbReference>
<feature type="domain" description="Ferritin-like" evidence="1">
    <location>
        <begin position="24"/>
        <end position="207"/>
    </location>
</feature>
<reference evidence="2 3" key="1">
    <citation type="journal article" date="2014" name="Int. J. Syst. Evol. Microbiol.">
        <title>Nocardioides zeae sp. nov., isolated from the stem of Zea mays.</title>
        <authorList>
            <person name="Glaeser S.P."/>
            <person name="McInroy J.A."/>
            <person name="Busse H.J."/>
            <person name="Kampfer P."/>
        </authorList>
    </citation>
    <scope>NUCLEOTIDE SEQUENCE [LARGE SCALE GENOMIC DNA]</scope>
    <source>
        <strain evidence="2 3">JCM 30728</strain>
    </source>
</reference>
<dbReference type="CDD" id="cd00657">
    <property type="entry name" value="Ferritin_like"/>
    <property type="match status" value="1"/>
</dbReference>
<dbReference type="InterPro" id="IPR012347">
    <property type="entry name" value="Ferritin-like"/>
</dbReference>
<dbReference type="Gene3D" id="1.20.1260.10">
    <property type="match status" value="1"/>
</dbReference>
<organism evidence="2 3">
    <name type="scientific">Nocardioides zeae</name>
    <dbReference type="NCBI Taxonomy" id="1457234"/>
    <lineage>
        <taxon>Bacteria</taxon>
        <taxon>Bacillati</taxon>
        <taxon>Actinomycetota</taxon>
        <taxon>Actinomycetes</taxon>
        <taxon>Propionibacteriales</taxon>
        <taxon>Nocardioidaceae</taxon>
        <taxon>Nocardioides</taxon>
    </lineage>
</organism>
<evidence type="ECO:0000313" key="3">
    <source>
        <dbReference type="Proteomes" id="UP000468687"/>
    </source>
</evidence>
<comment type="caution">
    <text evidence="2">The sequence shown here is derived from an EMBL/GenBank/DDBJ whole genome shotgun (WGS) entry which is preliminary data.</text>
</comment>
<dbReference type="InterPro" id="IPR059125">
    <property type="entry name" value="Ferritin_actino"/>
</dbReference>
<dbReference type="EMBL" id="JAAGXA010000001">
    <property type="protein sequence ID" value="NEN76981.1"/>
    <property type="molecule type" value="Genomic_DNA"/>
</dbReference>
<dbReference type="Proteomes" id="UP000468687">
    <property type="component" value="Unassembled WGS sequence"/>
</dbReference>
<name>A0A6P0HEC4_9ACTN</name>
<protein>
    <submittedName>
        <fullName evidence="2">Hydroxylase</fullName>
    </submittedName>
</protein>
<accession>A0A6P0HEC4</accession>
<proteinExistence type="predicted"/>
<sequence>MTDSPTGSATADLSEASSAMDDPAYRAAVVDLLGAIAYGEISAFERLAEDAKLAPGLEDKVALATLAAGQLDQVAALRRRLEELGADPFEAMTPFRKPIEDFHRHTAPSDWWEGLVKAYVGDGIAHDFYREIAAFLDPETRDLVIATLGDTGHADFVVERLRAAFAVDRQLSGRLALWGRRLMGEALTQAQRVAAERDALAALIAGGVDRPGLDLVAVGKMFSRMTERHAARMTTLGLAH</sequence>
<dbReference type="InterPro" id="IPR009078">
    <property type="entry name" value="Ferritin-like_SF"/>
</dbReference>
<dbReference type="RefSeq" id="WP_163770325.1">
    <property type="nucleotide sequence ID" value="NZ_JAAGXA010000001.1"/>
</dbReference>
<dbReference type="AlphaFoldDB" id="A0A6P0HEC4"/>
<gene>
    <name evidence="2" type="ORF">G3T38_01695</name>
</gene>